<keyword evidence="3 4" id="KW-0964">Secreted</keyword>
<organism evidence="5 6">
    <name type="scientific">Ceratodon purpureus</name>
    <name type="common">Fire moss</name>
    <name type="synonym">Dicranum purpureum</name>
    <dbReference type="NCBI Taxonomy" id="3225"/>
    <lineage>
        <taxon>Eukaryota</taxon>
        <taxon>Viridiplantae</taxon>
        <taxon>Streptophyta</taxon>
        <taxon>Embryophyta</taxon>
        <taxon>Bryophyta</taxon>
        <taxon>Bryophytina</taxon>
        <taxon>Bryopsida</taxon>
        <taxon>Dicranidae</taxon>
        <taxon>Pseudoditrichales</taxon>
        <taxon>Ditrichaceae</taxon>
        <taxon>Ceratodon</taxon>
    </lineage>
</organism>
<dbReference type="Pfam" id="PF03018">
    <property type="entry name" value="Dirigent"/>
    <property type="match status" value="1"/>
</dbReference>
<evidence type="ECO:0000256" key="2">
    <source>
        <dbReference type="ARBA" id="ARBA00011738"/>
    </source>
</evidence>
<keyword evidence="6" id="KW-1185">Reference proteome</keyword>
<dbReference type="GO" id="GO:0048046">
    <property type="term" value="C:apoplast"/>
    <property type="evidence" value="ECO:0007669"/>
    <property type="project" value="UniProtKB-SubCell"/>
</dbReference>
<dbReference type="AlphaFoldDB" id="A0A8T0GXE4"/>
<dbReference type="GO" id="GO:0009699">
    <property type="term" value="P:phenylpropanoid biosynthetic process"/>
    <property type="evidence" value="ECO:0007669"/>
    <property type="project" value="UniProtKB-ARBA"/>
</dbReference>
<keyword evidence="4" id="KW-0052">Apoplast</keyword>
<comment type="subunit">
    <text evidence="2 4">Homodimer.</text>
</comment>
<accession>A0A8T0GXE4</accession>
<dbReference type="PANTHER" id="PTHR21495">
    <property type="entry name" value="NUCLEOPORIN-RELATED"/>
    <property type="match status" value="1"/>
</dbReference>
<evidence type="ECO:0000256" key="1">
    <source>
        <dbReference type="ARBA" id="ARBA00010746"/>
    </source>
</evidence>
<dbReference type="Gene3D" id="2.40.480.10">
    <property type="entry name" value="Allene oxide cyclase-like"/>
    <property type="match status" value="1"/>
</dbReference>
<sequence length="187" mass="19827">MAVSMKYSLAAVLLVVMISASHTHARLNPKHKTHNVTFYAHEAIETGDDATARIVAGPGGNISALQFGALVVVNNIITETADPNSLALGKLQGLYTLDGSKKYRAEVTIIIDQPGDLVETTYEVVGQRAGFNVTNERELAVLAGTGNYLGQKGYAVVSTVSQTLVPGSIIGAQYNIQKWTLVVGKAD</sequence>
<keyword evidence="4" id="KW-0732">Signal</keyword>
<dbReference type="InterPro" id="IPR044859">
    <property type="entry name" value="Allene_oxi_cyc_Dirigent"/>
</dbReference>
<feature type="chain" id="PRO_5035962329" description="Dirigent protein" evidence="4">
    <location>
        <begin position="26"/>
        <end position="187"/>
    </location>
</feature>
<name>A0A8T0GXE4_CERPU</name>
<dbReference type="EMBL" id="CM026429">
    <property type="protein sequence ID" value="KAG0564441.1"/>
    <property type="molecule type" value="Genomic_DNA"/>
</dbReference>
<comment type="caution">
    <text evidence="5">The sequence shown here is derived from an EMBL/GenBank/DDBJ whole genome shotgun (WGS) entry which is preliminary data.</text>
</comment>
<evidence type="ECO:0000313" key="6">
    <source>
        <dbReference type="Proteomes" id="UP000822688"/>
    </source>
</evidence>
<comment type="subcellular location">
    <subcellularLocation>
        <location evidence="4">Secreted</location>
        <location evidence="4">Extracellular space</location>
        <location evidence="4">Apoplast</location>
    </subcellularLocation>
</comment>
<dbReference type="OrthoDB" id="1864232at2759"/>
<feature type="signal peptide" evidence="4">
    <location>
        <begin position="1"/>
        <end position="25"/>
    </location>
</feature>
<comment type="similarity">
    <text evidence="1 4">Belongs to the plant dirigent protein family.</text>
</comment>
<proteinExistence type="inferred from homology"/>
<comment type="function">
    <text evidence="4">Dirigent proteins impart stereoselectivity on the phenoxy radical-coupling reaction, yielding optically active lignans from two molecules of coniferyl alcohol in the biosynthesis of lignans, flavonolignans, and alkaloids and thus plays a central role in plant secondary metabolism.</text>
</comment>
<gene>
    <name evidence="5" type="ORF">KC19_8G110600</name>
</gene>
<evidence type="ECO:0000313" key="5">
    <source>
        <dbReference type="EMBL" id="KAG0564441.1"/>
    </source>
</evidence>
<dbReference type="Proteomes" id="UP000822688">
    <property type="component" value="Chromosome 8"/>
</dbReference>
<dbReference type="InterPro" id="IPR004265">
    <property type="entry name" value="Dirigent"/>
</dbReference>
<protein>
    <recommendedName>
        <fullName evidence="4">Dirigent protein</fullName>
    </recommendedName>
</protein>
<evidence type="ECO:0000256" key="4">
    <source>
        <dbReference type="RuleBase" id="RU363099"/>
    </source>
</evidence>
<reference evidence="5" key="1">
    <citation type="submission" date="2020-06" db="EMBL/GenBank/DDBJ databases">
        <title>WGS assembly of Ceratodon purpureus strain R40.</title>
        <authorList>
            <person name="Carey S.B."/>
            <person name="Jenkins J."/>
            <person name="Shu S."/>
            <person name="Lovell J.T."/>
            <person name="Sreedasyam A."/>
            <person name="Maumus F."/>
            <person name="Tiley G.P."/>
            <person name="Fernandez-Pozo N."/>
            <person name="Barry K."/>
            <person name="Chen C."/>
            <person name="Wang M."/>
            <person name="Lipzen A."/>
            <person name="Daum C."/>
            <person name="Saski C.A."/>
            <person name="Payton A.C."/>
            <person name="Mcbreen J.C."/>
            <person name="Conrad R.E."/>
            <person name="Kollar L.M."/>
            <person name="Olsson S."/>
            <person name="Huttunen S."/>
            <person name="Landis J.B."/>
            <person name="Wickett N.J."/>
            <person name="Johnson M.G."/>
            <person name="Rensing S.A."/>
            <person name="Grimwood J."/>
            <person name="Schmutz J."/>
            <person name="Mcdaniel S.F."/>
        </authorList>
    </citation>
    <scope>NUCLEOTIDE SEQUENCE</scope>
    <source>
        <strain evidence="5">R40</strain>
    </source>
</reference>
<evidence type="ECO:0000256" key="3">
    <source>
        <dbReference type="ARBA" id="ARBA00022525"/>
    </source>
</evidence>